<name>A0A814PCP4_9BILA</name>
<accession>A0A814PCP4</accession>
<dbReference type="EMBL" id="CAJNOC010007727">
    <property type="protein sequence ID" value="CAF1103865.1"/>
    <property type="molecule type" value="Genomic_DNA"/>
</dbReference>
<dbReference type="AlphaFoldDB" id="A0A814PCP4"/>
<organism evidence="1 2">
    <name type="scientific">Brachionus calyciflorus</name>
    <dbReference type="NCBI Taxonomy" id="104777"/>
    <lineage>
        <taxon>Eukaryota</taxon>
        <taxon>Metazoa</taxon>
        <taxon>Spiralia</taxon>
        <taxon>Gnathifera</taxon>
        <taxon>Rotifera</taxon>
        <taxon>Eurotatoria</taxon>
        <taxon>Monogononta</taxon>
        <taxon>Pseudotrocha</taxon>
        <taxon>Ploima</taxon>
        <taxon>Brachionidae</taxon>
        <taxon>Brachionus</taxon>
    </lineage>
</organism>
<evidence type="ECO:0000313" key="1">
    <source>
        <dbReference type="EMBL" id="CAF1103865.1"/>
    </source>
</evidence>
<dbReference type="Proteomes" id="UP000663879">
    <property type="component" value="Unassembled WGS sequence"/>
</dbReference>
<feature type="non-terminal residue" evidence="1">
    <location>
        <position position="1"/>
    </location>
</feature>
<evidence type="ECO:0008006" key="3">
    <source>
        <dbReference type="Google" id="ProtNLM"/>
    </source>
</evidence>
<sequence length="111" mass="12934">MFPGVKSKCCMFHFGQSVIKNLGKLDAQWEKCLDNQPANIPNLDNFFDYFVNYYFEGNFPKEMWNHYANNNLPITNNNLEGYNSKLKRYIVVSHPNIFAAVESLQKEEVST</sequence>
<protein>
    <recommendedName>
        <fullName evidence="3">MULE transposase domain-containing protein</fullName>
    </recommendedName>
</protein>
<keyword evidence="2" id="KW-1185">Reference proteome</keyword>
<evidence type="ECO:0000313" key="2">
    <source>
        <dbReference type="Proteomes" id="UP000663879"/>
    </source>
</evidence>
<reference evidence="1" key="1">
    <citation type="submission" date="2021-02" db="EMBL/GenBank/DDBJ databases">
        <authorList>
            <person name="Nowell W R."/>
        </authorList>
    </citation>
    <scope>NUCLEOTIDE SEQUENCE</scope>
    <source>
        <strain evidence="1">Ploen Becks lab</strain>
    </source>
</reference>
<dbReference type="OrthoDB" id="6123510at2759"/>
<comment type="caution">
    <text evidence="1">The sequence shown here is derived from an EMBL/GenBank/DDBJ whole genome shotgun (WGS) entry which is preliminary data.</text>
</comment>
<proteinExistence type="predicted"/>
<gene>
    <name evidence="1" type="ORF">OXX778_LOCUS21290</name>
</gene>